<name>M6WG25_LEPBO</name>
<reference evidence="2 3" key="1">
    <citation type="submission" date="2013-01" db="EMBL/GenBank/DDBJ databases">
        <authorList>
            <person name="Harkins D.M."/>
            <person name="Durkin A.S."/>
            <person name="Brinkac L.M."/>
            <person name="Haft D.H."/>
            <person name="Selengut J.D."/>
            <person name="Sanka R."/>
            <person name="DePew J."/>
            <person name="Purushe J."/>
            <person name="Picardeau M."/>
            <person name="Werts C."/>
            <person name="Goarant C."/>
            <person name="Vinetz J.M."/>
            <person name="Sutton G.G."/>
            <person name="Nierman W.C."/>
            <person name="Fouts D.E."/>
        </authorList>
    </citation>
    <scope>NUCLEOTIDE SEQUENCE [LARGE SCALE GENOMIC DNA]</scope>
    <source>
        <strain evidence="2 3">200901868</strain>
    </source>
</reference>
<gene>
    <name evidence="2" type="ORF">LEP1GSC133_4421</name>
</gene>
<protein>
    <submittedName>
        <fullName evidence="2">Uncharacterized protein</fullName>
    </submittedName>
</protein>
<dbReference type="EMBL" id="AKWF02000118">
    <property type="protein sequence ID" value="EMO60713.1"/>
    <property type="molecule type" value="Genomic_DNA"/>
</dbReference>
<evidence type="ECO:0000256" key="1">
    <source>
        <dbReference type="SAM" id="Phobius"/>
    </source>
</evidence>
<keyword evidence="1" id="KW-0812">Transmembrane</keyword>
<proteinExistence type="predicted"/>
<feature type="transmembrane region" description="Helical" evidence="1">
    <location>
        <begin position="51"/>
        <end position="71"/>
    </location>
</feature>
<evidence type="ECO:0000313" key="3">
    <source>
        <dbReference type="Proteomes" id="UP000012159"/>
    </source>
</evidence>
<sequence length="204" mass="23529">MLFKKNQFDRNLNSDSRIDFKNRFSKNESATMSKITVRKKRNQIVYSYDRFRYTSLLGIFASSLFIGGVILDRIDFDFSEQSVFTLFILTIPGFILYSSIHNSFNSTNVSIDAWNVTVYPSPIPTRWKKTIRKKDIKTVYTNSKVDSSSEYSVEYHSVSCILYNGKEITIIDKITDRVDAKRIERAIGDSLNTPSDARQIGIKL</sequence>
<keyword evidence="1" id="KW-0472">Membrane</keyword>
<organism evidence="2 3">
    <name type="scientific">Leptospira borgpetersenii serovar Pomona str. 200901868</name>
    <dbReference type="NCBI Taxonomy" id="1192866"/>
    <lineage>
        <taxon>Bacteria</taxon>
        <taxon>Pseudomonadati</taxon>
        <taxon>Spirochaetota</taxon>
        <taxon>Spirochaetia</taxon>
        <taxon>Leptospirales</taxon>
        <taxon>Leptospiraceae</taxon>
        <taxon>Leptospira</taxon>
    </lineage>
</organism>
<keyword evidence="1" id="KW-1133">Transmembrane helix</keyword>
<dbReference type="Proteomes" id="UP000012159">
    <property type="component" value="Unassembled WGS sequence"/>
</dbReference>
<dbReference type="STRING" id="1192866.LEP1GSC133_4421"/>
<feature type="transmembrane region" description="Helical" evidence="1">
    <location>
        <begin position="83"/>
        <end position="100"/>
    </location>
</feature>
<evidence type="ECO:0000313" key="2">
    <source>
        <dbReference type="EMBL" id="EMO60713.1"/>
    </source>
</evidence>
<dbReference type="AlphaFoldDB" id="M6WG25"/>
<accession>M6WG25</accession>
<comment type="caution">
    <text evidence="2">The sequence shown here is derived from an EMBL/GenBank/DDBJ whole genome shotgun (WGS) entry which is preliminary data.</text>
</comment>